<gene>
    <name evidence="1" type="ORF">FORC53_5244</name>
</gene>
<dbReference type="RefSeq" id="WP_118895242.1">
    <property type="nucleotide sequence ID" value="NZ_CP019292.1"/>
</dbReference>
<evidence type="ECO:0000313" key="2">
    <source>
        <dbReference type="Proteomes" id="UP000263418"/>
    </source>
</evidence>
<dbReference type="Proteomes" id="UP000263418">
    <property type="component" value="Chromosome 3"/>
</dbReference>
<accession>A0AAN1PVS0</accession>
<dbReference type="EMBL" id="CP019292">
    <property type="protein sequence ID" value="AXX63583.1"/>
    <property type="molecule type" value="Genomic_DNA"/>
</dbReference>
<dbReference type="AlphaFoldDB" id="A0AAN1PVS0"/>
<protein>
    <submittedName>
        <fullName evidence="1">Uncharacterized protein</fullName>
    </submittedName>
</protein>
<sequence length="121" mass="13779">MNITDLKLFHGTTSDNWNPNCNMGYLYVTTHIEHAKYHAKDRVESEMSEGIASDMVLLMLNNECLSEFELLPDNDVDESNGYETWQESLKEIGTLILVGDTRKLKYHSKILKLTPSSDLAP</sequence>
<reference evidence="1 2" key="1">
    <citation type="submission" date="2017-03" db="EMBL/GenBank/DDBJ databases">
        <title>Complete Genome Sequence of Vibrio vulnificus FORC_053.</title>
        <authorList>
            <consortium name="Food-borne Pathogen Omics Research Center"/>
            <person name="Chung H.Y."/>
            <person name="Na E.J."/>
            <person name="Song J.S."/>
            <person name="Kim H."/>
            <person name="Lee J.-H."/>
            <person name="Ryu S."/>
            <person name="Choi S.H."/>
        </authorList>
    </citation>
    <scope>NUCLEOTIDE SEQUENCE [LARGE SCALE GENOMIC DNA]</scope>
    <source>
        <strain evidence="1 2">FORC_053</strain>
    </source>
</reference>
<name>A0AAN1PVS0_VIBVL</name>
<organism evidence="1 2">
    <name type="scientific">Vibrio vulnificus</name>
    <dbReference type="NCBI Taxonomy" id="672"/>
    <lineage>
        <taxon>Bacteria</taxon>
        <taxon>Pseudomonadati</taxon>
        <taxon>Pseudomonadota</taxon>
        <taxon>Gammaproteobacteria</taxon>
        <taxon>Vibrionales</taxon>
        <taxon>Vibrionaceae</taxon>
        <taxon>Vibrio</taxon>
    </lineage>
</organism>
<proteinExistence type="predicted"/>
<evidence type="ECO:0000313" key="1">
    <source>
        <dbReference type="EMBL" id="AXX63583.1"/>
    </source>
</evidence>